<sequence>MASVQFNVDSTQIDGGRSCDDVRYNYHWTCLCRRYSGSLDQMRGAPPQLRFSQIKNIEPGDWRSARDIYRSMAYDPDGQEELESPRAPLSSIKLTTPRGSKPGGSLFAIETPGSSLTRNRLGGGFSTSDQPPTQTSAFPMRSISRDQAAPSPRHGTITPLARRTCTPRRSSSPQSSVNHSYAFAPSPTPPLEPRES</sequence>
<feature type="region of interest" description="Disordered" evidence="1">
    <location>
        <begin position="77"/>
        <end position="196"/>
    </location>
</feature>
<evidence type="ECO:0000313" key="3">
    <source>
        <dbReference type="Proteomes" id="UP000660262"/>
    </source>
</evidence>
<protein>
    <submittedName>
        <fullName evidence="2">Uncharacterized protein</fullName>
    </submittedName>
</protein>
<gene>
    <name evidence="2" type="ORF">PPROV_000876100</name>
</gene>
<comment type="caution">
    <text evidence="2">The sequence shown here is derived from an EMBL/GenBank/DDBJ whole genome shotgun (WGS) entry which is preliminary data.</text>
</comment>
<evidence type="ECO:0000313" key="2">
    <source>
        <dbReference type="EMBL" id="GHP10028.1"/>
    </source>
</evidence>
<proteinExistence type="predicted"/>
<feature type="compositionally biased region" description="Pro residues" evidence="1">
    <location>
        <begin position="186"/>
        <end position="196"/>
    </location>
</feature>
<keyword evidence="3" id="KW-1185">Reference proteome</keyword>
<feature type="compositionally biased region" description="Polar residues" evidence="1">
    <location>
        <begin position="126"/>
        <end position="137"/>
    </location>
</feature>
<accession>A0A830HSR9</accession>
<dbReference type="Proteomes" id="UP000660262">
    <property type="component" value="Unassembled WGS sequence"/>
</dbReference>
<reference evidence="2" key="1">
    <citation type="submission" date="2020-10" db="EMBL/GenBank/DDBJ databases">
        <title>Unveiling of a novel bifunctional photoreceptor, Dualchrome1, isolated from a cosmopolitan green alga.</title>
        <authorList>
            <person name="Suzuki S."/>
            <person name="Kawachi M."/>
        </authorList>
    </citation>
    <scope>NUCLEOTIDE SEQUENCE</scope>
    <source>
        <strain evidence="2">NIES 2893</strain>
    </source>
</reference>
<name>A0A830HSR9_9CHLO</name>
<dbReference type="EMBL" id="BNJQ01000027">
    <property type="protein sequence ID" value="GHP10028.1"/>
    <property type="molecule type" value="Genomic_DNA"/>
</dbReference>
<organism evidence="2 3">
    <name type="scientific">Pycnococcus provasolii</name>
    <dbReference type="NCBI Taxonomy" id="41880"/>
    <lineage>
        <taxon>Eukaryota</taxon>
        <taxon>Viridiplantae</taxon>
        <taxon>Chlorophyta</taxon>
        <taxon>Pseudoscourfieldiophyceae</taxon>
        <taxon>Pseudoscourfieldiales</taxon>
        <taxon>Pycnococcaceae</taxon>
        <taxon>Pycnococcus</taxon>
    </lineage>
</organism>
<dbReference type="AlphaFoldDB" id="A0A830HSR9"/>
<feature type="compositionally biased region" description="Low complexity" evidence="1">
    <location>
        <begin position="162"/>
        <end position="176"/>
    </location>
</feature>
<evidence type="ECO:0000256" key="1">
    <source>
        <dbReference type="SAM" id="MobiDB-lite"/>
    </source>
</evidence>